<dbReference type="GO" id="GO:0042450">
    <property type="term" value="P:L-arginine biosynthetic process via ornithine"/>
    <property type="evidence" value="ECO:0007669"/>
    <property type="project" value="InterPro"/>
</dbReference>
<feature type="chain" id="PRO_5022148591" description="argininosuccinate lyase" evidence="7">
    <location>
        <begin position="24"/>
        <end position="557"/>
    </location>
</feature>
<dbReference type="InterPro" id="IPR024083">
    <property type="entry name" value="Fumarase/histidase_N"/>
</dbReference>
<keyword evidence="4" id="KW-0028">Amino-acid biosynthesis</keyword>
<dbReference type="InterPro" id="IPR009049">
    <property type="entry name" value="Argininosuccinate_lyase"/>
</dbReference>
<evidence type="ECO:0000256" key="7">
    <source>
        <dbReference type="SAM" id="SignalP"/>
    </source>
</evidence>
<dbReference type="PRINTS" id="PR00149">
    <property type="entry name" value="FUMRATELYASE"/>
</dbReference>
<comment type="caution">
    <text evidence="10">The sequence shown here is derived from an EMBL/GenBank/DDBJ whole genome shotgun (WGS) entry which is preliminary data.</text>
</comment>
<dbReference type="CDD" id="cd01359">
    <property type="entry name" value="Argininosuccinate_lyase"/>
    <property type="match status" value="1"/>
</dbReference>
<dbReference type="InterPro" id="IPR000362">
    <property type="entry name" value="Fumarate_lyase_fam"/>
</dbReference>
<dbReference type="InterPro" id="IPR029419">
    <property type="entry name" value="Arg_succ_lyase_C"/>
</dbReference>
<dbReference type="Proteomes" id="UP000318405">
    <property type="component" value="Unassembled WGS sequence"/>
</dbReference>
<organism evidence="10 11">
    <name type="scientific">Verticiella sediminum</name>
    <dbReference type="NCBI Taxonomy" id="1247510"/>
    <lineage>
        <taxon>Bacteria</taxon>
        <taxon>Pseudomonadati</taxon>
        <taxon>Pseudomonadota</taxon>
        <taxon>Betaproteobacteria</taxon>
        <taxon>Burkholderiales</taxon>
        <taxon>Alcaligenaceae</taxon>
        <taxon>Verticiella</taxon>
    </lineage>
</organism>
<feature type="signal peptide" evidence="7">
    <location>
        <begin position="1"/>
        <end position="23"/>
    </location>
</feature>
<feature type="compositionally biased region" description="Low complexity" evidence="6">
    <location>
        <begin position="48"/>
        <end position="59"/>
    </location>
</feature>
<keyword evidence="5 10" id="KW-0456">Lyase</keyword>
<dbReference type="EMBL" id="VLTJ01000004">
    <property type="protein sequence ID" value="TSH98603.1"/>
    <property type="molecule type" value="Genomic_DNA"/>
</dbReference>
<name>A0A556B0B9_9BURK</name>
<feature type="region of interest" description="Disordered" evidence="6">
    <location>
        <begin position="538"/>
        <end position="557"/>
    </location>
</feature>
<dbReference type="GO" id="GO:0004056">
    <property type="term" value="F:argininosuccinate lyase activity"/>
    <property type="evidence" value="ECO:0007669"/>
    <property type="project" value="UniProtKB-EC"/>
</dbReference>
<keyword evidence="4" id="KW-0055">Arginine biosynthesis</keyword>
<evidence type="ECO:0000256" key="1">
    <source>
        <dbReference type="ARBA" id="ARBA00000985"/>
    </source>
</evidence>
<dbReference type="GO" id="GO:0005829">
    <property type="term" value="C:cytosol"/>
    <property type="evidence" value="ECO:0007669"/>
    <property type="project" value="TreeGrafter"/>
</dbReference>
<dbReference type="Gene3D" id="1.20.200.10">
    <property type="entry name" value="Fumarase/aspartase (Central domain)"/>
    <property type="match status" value="1"/>
</dbReference>
<evidence type="ECO:0000313" key="10">
    <source>
        <dbReference type="EMBL" id="TSH98603.1"/>
    </source>
</evidence>
<evidence type="ECO:0000256" key="4">
    <source>
        <dbReference type="ARBA" id="ARBA00022571"/>
    </source>
</evidence>
<dbReference type="Pfam" id="PF14698">
    <property type="entry name" value="ASL_C2"/>
    <property type="match status" value="1"/>
</dbReference>
<evidence type="ECO:0000313" key="11">
    <source>
        <dbReference type="Proteomes" id="UP000318405"/>
    </source>
</evidence>
<feature type="region of interest" description="Disordered" evidence="6">
    <location>
        <begin position="45"/>
        <end position="65"/>
    </location>
</feature>
<feature type="compositionally biased region" description="Low complexity" evidence="6">
    <location>
        <begin position="539"/>
        <end position="557"/>
    </location>
</feature>
<dbReference type="Gene3D" id="1.10.275.10">
    <property type="entry name" value="Fumarase/aspartase (N-terminal domain)"/>
    <property type="match status" value="1"/>
</dbReference>
<dbReference type="Pfam" id="PF00206">
    <property type="entry name" value="Lyase_1"/>
    <property type="match status" value="1"/>
</dbReference>
<dbReference type="SUPFAM" id="SSF48557">
    <property type="entry name" value="L-aspartase-like"/>
    <property type="match status" value="1"/>
</dbReference>
<dbReference type="Gene3D" id="1.10.40.30">
    <property type="entry name" value="Fumarase/aspartase (C-terminal domain)"/>
    <property type="match status" value="1"/>
</dbReference>
<evidence type="ECO:0000256" key="5">
    <source>
        <dbReference type="ARBA" id="ARBA00023239"/>
    </source>
</evidence>
<dbReference type="UniPathway" id="UPA00068">
    <property type="reaction ID" value="UER00114"/>
</dbReference>
<dbReference type="PRINTS" id="PR00145">
    <property type="entry name" value="ARGSUCLYASE"/>
</dbReference>
<feature type="domain" description="Argininosuccinate lyase C-terminal" evidence="9">
    <location>
        <begin position="401"/>
        <end position="451"/>
    </location>
</feature>
<dbReference type="InterPro" id="IPR008948">
    <property type="entry name" value="L-Aspartase-like"/>
</dbReference>
<dbReference type="EC" id="4.3.2.1" evidence="3"/>
<evidence type="ECO:0000259" key="9">
    <source>
        <dbReference type="Pfam" id="PF14698"/>
    </source>
</evidence>
<accession>A0A556B0B9</accession>
<gene>
    <name evidence="10" type="ORF">FOZ76_02300</name>
</gene>
<evidence type="ECO:0000259" key="8">
    <source>
        <dbReference type="Pfam" id="PF00206"/>
    </source>
</evidence>
<comment type="catalytic activity">
    <reaction evidence="1">
        <text>2-(N(omega)-L-arginino)succinate = fumarate + L-arginine</text>
        <dbReference type="Rhea" id="RHEA:24020"/>
        <dbReference type="ChEBI" id="CHEBI:29806"/>
        <dbReference type="ChEBI" id="CHEBI:32682"/>
        <dbReference type="ChEBI" id="CHEBI:57472"/>
        <dbReference type="EC" id="4.3.2.1"/>
    </reaction>
</comment>
<evidence type="ECO:0000256" key="6">
    <source>
        <dbReference type="SAM" id="MobiDB-lite"/>
    </source>
</evidence>
<dbReference type="RefSeq" id="WP_143946510.1">
    <property type="nucleotide sequence ID" value="NZ_BAABMB010000001.1"/>
</dbReference>
<dbReference type="PANTHER" id="PTHR43814:SF1">
    <property type="entry name" value="ARGININOSUCCINATE LYASE"/>
    <property type="match status" value="1"/>
</dbReference>
<dbReference type="OrthoDB" id="9769623at2"/>
<sequence length="557" mass="60157">MQTNRLAASIILAWAAALGPAHAASTGDQPCKSTAECAAQAEKLGVSAASPRDAAPAKADAADASRDTGQFSWMNRINKASIVMLAEQGVLPAEQAAKIAQGVRHAIEQADKPDGKRPSDVLQVERIMIDAIGPEASLIHAGRSRQDMYATYRMAVLRAAVLAYADAMDDTREQLLRLAGENVDTLVPAYTNGVQAMPISYAHYLLAYAASFSRDAQRIRELYARMNLSAMGTAVLANSSWPLNRERLAELLGFDGLVENSLDAGQVITFDVPIEAAGIMSSGAIRLGALLGDIHTQYHQTEPWLLLAEGATYSSSAMPQKRNPGLVMRAREAASDVVGLAHTVTIRAHNVTTGMTDYKSAGESLGLNESAVDMFKRMDRVLEALVVNKERALAELEAEWTTSMELADTLQRVHQVPFRIGHSFASMIVSYAREHHIAPRDFPYAEAQRLYGEAAAKYQWPDASLPLDEAAFRATLSPTDMVRTRVGTGGPQPQEVERMLEAARETLARDRQWLRERRAALAEADRRLDEAFGALLAKAGDAPPAQPGTAPAPGAAH</sequence>
<keyword evidence="7" id="KW-0732">Signal</keyword>
<feature type="domain" description="Fumarate lyase N-terminal" evidence="8">
    <location>
        <begin position="84"/>
        <end position="339"/>
    </location>
</feature>
<protein>
    <recommendedName>
        <fullName evidence="3">argininosuccinate lyase</fullName>
        <ecNumber evidence="3">4.3.2.1</ecNumber>
    </recommendedName>
</protein>
<comment type="pathway">
    <text evidence="2">Amino-acid biosynthesis; L-arginine biosynthesis; L-arginine from L-ornithine and carbamoyl phosphate: step 3/3.</text>
</comment>
<reference evidence="10 11" key="1">
    <citation type="submission" date="2019-07" db="EMBL/GenBank/DDBJ databases">
        <title>Qingshengfaniella alkalisoli gen. nov., sp. nov., isolated from saline soil.</title>
        <authorList>
            <person name="Xu L."/>
            <person name="Huang X.-X."/>
            <person name="Sun J.-Q."/>
        </authorList>
    </citation>
    <scope>NUCLEOTIDE SEQUENCE [LARGE SCALE GENOMIC DNA]</scope>
    <source>
        <strain evidence="10 11">DSM 27279</strain>
    </source>
</reference>
<evidence type="ECO:0000256" key="2">
    <source>
        <dbReference type="ARBA" id="ARBA00004941"/>
    </source>
</evidence>
<evidence type="ECO:0000256" key="3">
    <source>
        <dbReference type="ARBA" id="ARBA00012338"/>
    </source>
</evidence>
<proteinExistence type="predicted"/>
<dbReference type="InterPro" id="IPR022761">
    <property type="entry name" value="Fumarate_lyase_N"/>
</dbReference>
<dbReference type="AlphaFoldDB" id="A0A556B0B9"/>
<keyword evidence="11" id="KW-1185">Reference proteome</keyword>
<dbReference type="PANTHER" id="PTHR43814">
    <property type="entry name" value="ARGININOSUCCINATE LYASE"/>
    <property type="match status" value="1"/>
</dbReference>